<dbReference type="EMBL" id="LGFT01000008">
    <property type="protein sequence ID" value="KUK45108.1"/>
    <property type="molecule type" value="Genomic_DNA"/>
</dbReference>
<dbReference type="PANTHER" id="PTHR43278:SF1">
    <property type="entry name" value="IRON-SULFUR FLAVOPROTEIN MJ1083"/>
    <property type="match status" value="1"/>
</dbReference>
<dbReference type="InterPro" id="IPR029039">
    <property type="entry name" value="Flavoprotein-like_sf"/>
</dbReference>
<comment type="caution">
    <text evidence="8">The sequence shown here is derived from an EMBL/GenBank/DDBJ whole genome shotgun (WGS) entry which is preliminary data.</text>
</comment>
<keyword evidence="3" id="KW-0285">Flavoprotein</keyword>
<evidence type="ECO:0000256" key="1">
    <source>
        <dbReference type="ARBA" id="ARBA00001917"/>
    </source>
</evidence>
<dbReference type="AlphaFoldDB" id="A0A101ILH3"/>
<dbReference type="Pfam" id="PF03358">
    <property type="entry name" value="FMN_red"/>
    <property type="match status" value="1"/>
</dbReference>
<gene>
    <name evidence="7" type="ORF">XD72_0512</name>
    <name evidence="8" type="ORF">XE07_0245</name>
</gene>
<evidence type="ECO:0000313" key="8">
    <source>
        <dbReference type="EMBL" id="KUK97415.1"/>
    </source>
</evidence>
<dbReference type="EMBL" id="LGHB01000002">
    <property type="protein sequence ID" value="KUK97415.1"/>
    <property type="molecule type" value="Genomic_DNA"/>
</dbReference>
<dbReference type="InterPro" id="IPR005025">
    <property type="entry name" value="FMN_Rdtase-like_dom"/>
</dbReference>
<sequence length="218" mass="24210">MKILGINASPRGSKSQTLRLVRAVLDGAKDSGADTELVDLCKLDIEYCNACGTCFAEGRCIYEDDFEELYRKILDCDGLVLGSPNYFHTVTAQMKTMLDRMADTIHCQLLTGKYGCSAATAGSPNFEEVTDYLNKILVGFGANVVGQVGASPSLSGTMETAEKGAFALGQKLAEAIRDEKVYPDQEAIHQERREYFKVLVEMNKDIWTHEYEHWKRMG</sequence>
<dbReference type="PATRIC" id="fig|301375.6.peg.1801"/>
<keyword evidence="4" id="KW-0288">FMN</keyword>
<dbReference type="GO" id="GO:0016491">
    <property type="term" value="F:oxidoreductase activity"/>
    <property type="evidence" value="ECO:0007669"/>
    <property type="project" value="InterPro"/>
</dbReference>
<dbReference type="SUPFAM" id="SSF52218">
    <property type="entry name" value="Flavoproteins"/>
    <property type="match status" value="1"/>
</dbReference>
<comment type="cofactor">
    <cofactor evidence="1">
        <name>FMN</name>
        <dbReference type="ChEBI" id="CHEBI:58210"/>
    </cofactor>
</comment>
<evidence type="ECO:0000256" key="3">
    <source>
        <dbReference type="ARBA" id="ARBA00022630"/>
    </source>
</evidence>
<comment type="cofactor">
    <cofactor evidence="2">
        <name>[4Fe-4S] cluster</name>
        <dbReference type="ChEBI" id="CHEBI:49883"/>
    </cofactor>
</comment>
<protein>
    <submittedName>
        <fullName evidence="8">Iron sulfur flavoprotein</fullName>
    </submittedName>
</protein>
<reference evidence="8" key="1">
    <citation type="journal article" date="2015" name="MBio">
        <title>Genome-resolved metagenomic analysis reveals roles for candidate phyla and other microbial community members in biogeochemical transformations in oil reservoirs.</title>
        <authorList>
            <person name="Hu P."/>
            <person name="Tom L."/>
            <person name="Singh A."/>
            <person name="Thomas B.C."/>
            <person name="Baker B.J."/>
            <person name="Piceno Y.M."/>
            <person name="Andersen G.L."/>
            <person name="Banfield J.F."/>
        </authorList>
    </citation>
    <scope>NUCLEOTIDE SEQUENCE [LARGE SCALE GENOMIC DNA]</scope>
    <source>
        <strain evidence="8">56_747</strain>
    </source>
</reference>
<comment type="similarity">
    <text evidence="5">Belongs to the SsuE family. Isf subfamily.</text>
</comment>
<reference evidence="9 10" key="2">
    <citation type="journal article" date="2015" name="MBio">
        <title>Genome-Resolved Metagenomic Analysis Reveals Roles for Candidate Phyla and Other Microbial Community Members in Biogeochemical Transformations in Oil Reservoirs.</title>
        <authorList>
            <person name="Hu P."/>
            <person name="Tom L."/>
            <person name="Singh A."/>
            <person name="Thomas B.C."/>
            <person name="Baker B.J."/>
            <person name="Piceno Y.M."/>
            <person name="Andersen G.L."/>
            <person name="Banfield J.F."/>
        </authorList>
    </citation>
    <scope>NUCLEOTIDE SEQUENCE [LARGE SCALE GENOMIC DNA]</scope>
    <source>
        <strain evidence="7">57_489</strain>
    </source>
</reference>
<evidence type="ECO:0000256" key="4">
    <source>
        <dbReference type="ARBA" id="ARBA00022643"/>
    </source>
</evidence>
<dbReference type="Proteomes" id="UP000057043">
    <property type="component" value="Unassembled WGS sequence"/>
</dbReference>
<evidence type="ECO:0000259" key="6">
    <source>
        <dbReference type="Pfam" id="PF03358"/>
    </source>
</evidence>
<name>A0A101ILH3_9EURY</name>
<evidence type="ECO:0000256" key="5">
    <source>
        <dbReference type="ARBA" id="ARBA00038292"/>
    </source>
</evidence>
<dbReference type="Gene3D" id="3.40.50.360">
    <property type="match status" value="1"/>
</dbReference>
<evidence type="ECO:0000313" key="10">
    <source>
        <dbReference type="Proteomes" id="UP000057043"/>
    </source>
</evidence>
<dbReference type="InterPro" id="IPR051796">
    <property type="entry name" value="ISF_SsuE-like"/>
</dbReference>
<organism evidence="8 9">
    <name type="scientific">Methanothrix harundinacea</name>
    <dbReference type="NCBI Taxonomy" id="301375"/>
    <lineage>
        <taxon>Archaea</taxon>
        <taxon>Methanobacteriati</taxon>
        <taxon>Methanobacteriota</taxon>
        <taxon>Stenosarchaea group</taxon>
        <taxon>Methanomicrobia</taxon>
        <taxon>Methanotrichales</taxon>
        <taxon>Methanotrichaceae</taxon>
        <taxon>Methanothrix</taxon>
    </lineage>
</organism>
<dbReference type="PANTHER" id="PTHR43278">
    <property type="entry name" value="NAD(P)H-DEPENDENT FMN-CONTAINING OXIDOREDUCTASE YWQN-RELATED"/>
    <property type="match status" value="1"/>
</dbReference>
<evidence type="ECO:0000313" key="9">
    <source>
        <dbReference type="Proteomes" id="UP000053961"/>
    </source>
</evidence>
<evidence type="ECO:0000256" key="2">
    <source>
        <dbReference type="ARBA" id="ARBA00001966"/>
    </source>
</evidence>
<feature type="domain" description="NADPH-dependent FMN reductase-like" evidence="6">
    <location>
        <begin position="1"/>
        <end position="147"/>
    </location>
</feature>
<accession>A0A101ILH3</accession>
<dbReference type="Proteomes" id="UP000053961">
    <property type="component" value="Unassembled WGS sequence"/>
</dbReference>
<evidence type="ECO:0000313" key="7">
    <source>
        <dbReference type="EMBL" id="KUK45108.1"/>
    </source>
</evidence>
<proteinExistence type="inferred from homology"/>